<proteinExistence type="predicted"/>
<name>X5EBD4_9CORY</name>
<dbReference type="eggNOG" id="ENOG5031IN4">
    <property type="taxonomic scope" value="Bacteria"/>
</dbReference>
<keyword evidence="3" id="KW-1185">Reference proteome</keyword>
<dbReference type="KEGG" id="cgy:CGLY_07480"/>
<feature type="region of interest" description="Disordered" evidence="1">
    <location>
        <begin position="35"/>
        <end position="64"/>
    </location>
</feature>
<protein>
    <submittedName>
        <fullName evidence="2">Putative secreted protein</fullName>
    </submittedName>
</protein>
<dbReference type="Proteomes" id="UP000023703">
    <property type="component" value="Chromosome"/>
</dbReference>
<dbReference type="STRING" id="1404245.CGLY_07480"/>
<dbReference type="HOGENOM" id="CLU_1076526_0_0_11"/>
<evidence type="ECO:0000313" key="2">
    <source>
        <dbReference type="EMBL" id="AHW63941.1"/>
    </source>
</evidence>
<reference evidence="2 3" key="1">
    <citation type="journal article" date="2015" name="Int. J. Syst. Evol. Microbiol.">
        <title>Revisiting Corynebacterium glyciniphilum (ex Kubota et al., 1972) sp. nov., nom. rev., isolated from putrefied banana.</title>
        <authorList>
            <person name="Al-Dilaimi A."/>
            <person name="Bednarz H."/>
            <person name="Lomker A."/>
            <person name="Niehaus K."/>
            <person name="Kalinowski J."/>
            <person name="Ruckert C."/>
        </authorList>
    </citation>
    <scope>NUCLEOTIDE SEQUENCE [LARGE SCALE GENOMIC DNA]</scope>
    <source>
        <strain evidence="2">AJ 3170</strain>
    </source>
</reference>
<accession>X5EBD4</accession>
<gene>
    <name evidence="2" type="ORF">CGLY_07480</name>
</gene>
<sequence>MGDDGSHRLLVVPCALVVLVLVLMVTACSAVRDEAGAGGSAGKEWPAETAATQPAEGRVAEPVVTEDGRMIQPAGHTGIWFETEPDDPLEKLVYESQRFVGQPVALEPIGERALLPQWEDMPDPCHPEVIRRMEELGFGTSVDDVGHGYAHCSGIGSYGFGANSEIIAFEWGFVGSIEEFANHSAVRDSHFHGFSSVSEGDMADILGCIGVFDTPSMGYPYTSMYMNGTGVGTCSEAFSSLQIAINVNGGNVDV</sequence>
<dbReference type="AlphaFoldDB" id="X5EBD4"/>
<evidence type="ECO:0000313" key="3">
    <source>
        <dbReference type="Proteomes" id="UP000023703"/>
    </source>
</evidence>
<dbReference type="EMBL" id="CP006842">
    <property type="protein sequence ID" value="AHW63941.1"/>
    <property type="molecule type" value="Genomic_DNA"/>
</dbReference>
<organism evidence="2 3">
    <name type="scientific">Corynebacterium glyciniphilum AJ 3170</name>
    <dbReference type="NCBI Taxonomy" id="1404245"/>
    <lineage>
        <taxon>Bacteria</taxon>
        <taxon>Bacillati</taxon>
        <taxon>Actinomycetota</taxon>
        <taxon>Actinomycetes</taxon>
        <taxon>Mycobacteriales</taxon>
        <taxon>Corynebacteriaceae</taxon>
        <taxon>Corynebacterium</taxon>
    </lineage>
</organism>
<evidence type="ECO:0000256" key="1">
    <source>
        <dbReference type="SAM" id="MobiDB-lite"/>
    </source>
</evidence>